<dbReference type="PANTHER" id="PTHR11360">
    <property type="entry name" value="MONOCARBOXYLATE TRANSPORTER"/>
    <property type="match status" value="1"/>
</dbReference>
<feature type="compositionally biased region" description="Polar residues" evidence="2">
    <location>
        <begin position="158"/>
        <end position="167"/>
    </location>
</feature>
<dbReference type="SUPFAM" id="SSF103473">
    <property type="entry name" value="MFS general substrate transporter"/>
    <property type="match status" value="1"/>
</dbReference>
<dbReference type="AlphaFoldDB" id="A0AAW0P8Q0"/>
<comment type="caution">
    <text evidence="4">The sequence shown here is derived from an EMBL/GenBank/DDBJ whole genome shotgun (WGS) entry which is preliminary data.</text>
</comment>
<gene>
    <name evidence="4" type="ORF">WMY93_010804</name>
</gene>
<sequence length="167" mass="18351">MLSGQHIHWPGVLLHLFWHLYGMVGALQFEVLMALVGTEKFSSAIGLVLLVEAMAVLVGPPGAGRLLDATHQYMHAFLLAGAEVTLSALLLALGNFLCIKTKRSSPPASTTEMKVRAAEKDMLHYEEVVTENEKKDLQDGREMEKSLGYQEEFEAVPIQTNSDQAQS</sequence>
<feature type="transmembrane region" description="Helical" evidence="3">
    <location>
        <begin position="16"/>
        <end position="37"/>
    </location>
</feature>
<accession>A0AAW0P8Q0</accession>
<dbReference type="EMBL" id="JBBPFD010000007">
    <property type="protein sequence ID" value="KAK7919520.1"/>
    <property type="molecule type" value="Genomic_DNA"/>
</dbReference>
<comment type="subcellular location">
    <subcellularLocation>
        <location evidence="1">Membrane</location>
        <topology evidence="1">Multi-pass membrane protein</topology>
    </subcellularLocation>
</comment>
<dbReference type="Proteomes" id="UP001460270">
    <property type="component" value="Unassembled WGS sequence"/>
</dbReference>
<dbReference type="PANTHER" id="PTHR11360:SF27">
    <property type="entry name" value="MONOCARBOXYLATE TRANSPORTER 4"/>
    <property type="match status" value="1"/>
</dbReference>
<evidence type="ECO:0000256" key="2">
    <source>
        <dbReference type="SAM" id="MobiDB-lite"/>
    </source>
</evidence>
<reference evidence="5" key="1">
    <citation type="submission" date="2024-04" db="EMBL/GenBank/DDBJ databases">
        <title>Salinicola lusitanus LLJ914,a marine bacterium isolated from the Okinawa Trough.</title>
        <authorList>
            <person name="Li J."/>
        </authorList>
    </citation>
    <scope>NUCLEOTIDE SEQUENCE [LARGE SCALE GENOMIC DNA]</scope>
</reference>
<evidence type="ECO:0000313" key="4">
    <source>
        <dbReference type="EMBL" id="KAK7919520.1"/>
    </source>
</evidence>
<proteinExistence type="predicted"/>
<protein>
    <submittedName>
        <fullName evidence="4">Uncharacterized protein</fullName>
    </submittedName>
</protein>
<dbReference type="GO" id="GO:0015650">
    <property type="term" value="F:lactate:proton symporter activity"/>
    <property type="evidence" value="ECO:0007669"/>
    <property type="project" value="TreeGrafter"/>
</dbReference>
<feature type="region of interest" description="Disordered" evidence="2">
    <location>
        <begin position="130"/>
        <end position="167"/>
    </location>
</feature>
<dbReference type="InterPro" id="IPR050327">
    <property type="entry name" value="Proton-linked_MCT"/>
</dbReference>
<feature type="transmembrane region" description="Helical" evidence="3">
    <location>
        <begin position="44"/>
        <end position="63"/>
    </location>
</feature>
<keyword evidence="3" id="KW-1133">Transmembrane helix</keyword>
<evidence type="ECO:0000256" key="1">
    <source>
        <dbReference type="ARBA" id="ARBA00004141"/>
    </source>
</evidence>
<name>A0AAW0P8Q0_9GOBI</name>
<dbReference type="GO" id="GO:0016323">
    <property type="term" value="C:basolateral plasma membrane"/>
    <property type="evidence" value="ECO:0007669"/>
    <property type="project" value="TreeGrafter"/>
</dbReference>
<keyword evidence="3" id="KW-0472">Membrane</keyword>
<evidence type="ECO:0000313" key="5">
    <source>
        <dbReference type="Proteomes" id="UP001460270"/>
    </source>
</evidence>
<feature type="compositionally biased region" description="Basic and acidic residues" evidence="2">
    <location>
        <begin position="130"/>
        <end position="145"/>
    </location>
</feature>
<keyword evidence="3" id="KW-0812">Transmembrane</keyword>
<evidence type="ECO:0000256" key="3">
    <source>
        <dbReference type="SAM" id="Phobius"/>
    </source>
</evidence>
<keyword evidence="5" id="KW-1185">Reference proteome</keyword>
<dbReference type="InterPro" id="IPR036259">
    <property type="entry name" value="MFS_trans_sf"/>
</dbReference>
<feature type="transmembrane region" description="Helical" evidence="3">
    <location>
        <begin position="75"/>
        <end position="99"/>
    </location>
</feature>
<organism evidence="4 5">
    <name type="scientific">Mugilogobius chulae</name>
    <name type="common">yellowstripe goby</name>
    <dbReference type="NCBI Taxonomy" id="88201"/>
    <lineage>
        <taxon>Eukaryota</taxon>
        <taxon>Metazoa</taxon>
        <taxon>Chordata</taxon>
        <taxon>Craniata</taxon>
        <taxon>Vertebrata</taxon>
        <taxon>Euteleostomi</taxon>
        <taxon>Actinopterygii</taxon>
        <taxon>Neopterygii</taxon>
        <taxon>Teleostei</taxon>
        <taxon>Neoteleostei</taxon>
        <taxon>Acanthomorphata</taxon>
        <taxon>Gobiaria</taxon>
        <taxon>Gobiiformes</taxon>
        <taxon>Gobioidei</taxon>
        <taxon>Gobiidae</taxon>
        <taxon>Gobionellinae</taxon>
        <taxon>Mugilogobius</taxon>
    </lineage>
</organism>